<proteinExistence type="predicted"/>
<feature type="region of interest" description="Disordered" evidence="1">
    <location>
        <begin position="1"/>
        <end position="49"/>
    </location>
</feature>
<dbReference type="KEGG" id="led:BBK82_24375"/>
<feature type="region of interest" description="Disordered" evidence="1">
    <location>
        <begin position="77"/>
        <end position="103"/>
    </location>
</feature>
<evidence type="ECO:0000256" key="1">
    <source>
        <dbReference type="SAM" id="MobiDB-lite"/>
    </source>
</evidence>
<dbReference type="EMBL" id="CP016793">
    <property type="protein sequence ID" value="ANZ38733.1"/>
    <property type="molecule type" value="Genomic_DNA"/>
</dbReference>
<feature type="compositionally biased region" description="Low complexity" evidence="1">
    <location>
        <begin position="22"/>
        <end position="49"/>
    </location>
</feature>
<evidence type="ECO:0000313" key="3">
    <source>
        <dbReference type="Proteomes" id="UP000093053"/>
    </source>
</evidence>
<feature type="compositionally biased region" description="Polar residues" evidence="1">
    <location>
        <begin position="133"/>
        <end position="148"/>
    </location>
</feature>
<evidence type="ECO:0000313" key="2">
    <source>
        <dbReference type="EMBL" id="ANZ38733.1"/>
    </source>
</evidence>
<protein>
    <submittedName>
        <fullName evidence="2">Uncharacterized protein</fullName>
    </submittedName>
</protein>
<dbReference type="AlphaFoldDB" id="A0A1B2HLY2"/>
<name>A0A1B2HLY2_9PSEU</name>
<keyword evidence="3" id="KW-1185">Reference proteome</keyword>
<sequence>MISSAAGRSGLDSHDNPRNNVPSSGTATTTAASAASRAAASAPRTISTAPALPSDATMLAIPGRELVRCTCDSVVATSTPSVPATSNHGHRRENHTPTTAATSGIPSVANAYLLSSKCAARVDTSSVSLTVNRARRASTTGPQSQPSSRRVFCTSAERSPAAAGPEWNRIS</sequence>
<gene>
    <name evidence="2" type="ORF">BBK82_24375</name>
</gene>
<reference evidence="2 3" key="1">
    <citation type="submission" date="2016-07" db="EMBL/GenBank/DDBJ databases">
        <title>Complete genome sequence of the Lentzea guizhouensis DHS C013.</title>
        <authorList>
            <person name="Cao C."/>
        </authorList>
    </citation>
    <scope>NUCLEOTIDE SEQUENCE [LARGE SCALE GENOMIC DNA]</scope>
    <source>
        <strain evidence="2 3">DHS C013</strain>
    </source>
</reference>
<dbReference type="Proteomes" id="UP000093053">
    <property type="component" value="Chromosome"/>
</dbReference>
<feature type="region of interest" description="Disordered" evidence="1">
    <location>
        <begin position="133"/>
        <end position="171"/>
    </location>
</feature>
<feature type="compositionally biased region" description="Polar residues" evidence="1">
    <location>
        <begin position="77"/>
        <end position="87"/>
    </location>
</feature>
<accession>A0A1B2HLY2</accession>
<organism evidence="2 3">
    <name type="scientific">Lentzea guizhouensis</name>
    <dbReference type="NCBI Taxonomy" id="1586287"/>
    <lineage>
        <taxon>Bacteria</taxon>
        <taxon>Bacillati</taxon>
        <taxon>Actinomycetota</taxon>
        <taxon>Actinomycetes</taxon>
        <taxon>Pseudonocardiales</taxon>
        <taxon>Pseudonocardiaceae</taxon>
        <taxon>Lentzea</taxon>
    </lineage>
</organism>